<evidence type="ECO:0000313" key="2">
    <source>
        <dbReference type="Proteomes" id="UP000619479"/>
    </source>
</evidence>
<dbReference type="EMBL" id="BOMH01000022">
    <property type="protein sequence ID" value="GID65231.1"/>
    <property type="molecule type" value="Genomic_DNA"/>
</dbReference>
<dbReference type="AlphaFoldDB" id="A0A919IIT7"/>
<organism evidence="1 2">
    <name type="scientific">Actinoplanes cyaneus</name>
    <dbReference type="NCBI Taxonomy" id="52696"/>
    <lineage>
        <taxon>Bacteria</taxon>
        <taxon>Bacillati</taxon>
        <taxon>Actinomycetota</taxon>
        <taxon>Actinomycetes</taxon>
        <taxon>Micromonosporales</taxon>
        <taxon>Micromonosporaceae</taxon>
        <taxon>Actinoplanes</taxon>
    </lineage>
</organism>
<accession>A0A919IIT7</accession>
<name>A0A919IIT7_9ACTN</name>
<comment type="caution">
    <text evidence="1">The sequence shown here is derived from an EMBL/GenBank/DDBJ whole genome shotgun (WGS) entry which is preliminary data.</text>
</comment>
<gene>
    <name evidence="1" type="ORF">Acy02nite_31120</name>
</gene>
<protein>
    <submittedName>
        <fullName evidence="1">Uncharacterized protein</fullName>
    </submittedName>
</protein>
<reference evidence="1" key="1">
    <citation type="submission" date="2021-01" db="EMBL/GenBank/DDBJ databases">
        <title>Whole genome shotgun sequence of Actinoplanes cyaneus NBRC 14990.</title>
        <authorList>
            <person name="Komaki H."/>
            <person name="Tamura T."/>
        </authorList>
    </citation>
    <scope>NUCLEOTIDE SEQUENCE</scope>
    <source>
        <strain evidence="1">NBRC 14990</strain>
    </source>
</reference>
<proteinExistence type="predicted"/>
<sequence>MVAAIAGLLLLASLTLAAVSYVRWKAAGVAHPVTPPAGAAAPWPDGAGFDQDVSVRSGLVESRLRNDRGPGTVRIYAMPPGSPWLRARQTVATQLDHWEQLGDCADRPDATLVECAWREPTRWWPREVTLTMVRLRPGDDDTRRTFLIIGSGVGA</sequence>
<evidence type="ECO:0000313" key="1">
    <source>
        <dbReference type="EMBL" id="GID65231.1"/>
    </source>
</evidence>
<dbReference type="Proteomes" id="UP000619479">
    <property type="component" value="Unassembled WGS sequence"/>
</dbReference>
<keyword evidence="2" id="KW-1185">Reference proteome</keyword>